<evidence type="ECO:0000313" key="1">
    <source>
        <dbReference type="EMBL" id="CAH0384663.1"/>
    </source>
</evidence>
<dbReference type="AlphaFoldDB" id="A0A9P0A7B5"/>
<dbReference type="InterPro" id="IPR036691">
    <property type="entry name" value="Endo/exonu/phosph_ase_sf"/>
</dbReference>
<reference evidence="1" key="1">
    <citation type="submission" date="2021-12" db="EMBL/GenBank/DDBJ databases">
        <authorList>
            <person name="King R."/>
        </authorList>
    </citation>
    <scope>NUCLEOTIDE SEQUENCE</scope>
</reference>
<organism evidence="1 2">
    <name type="scientific">Bemisia tabaci</name>
    <name type="common">Sweetpotato whitefly</name>
    <name type="synonym">Aleurodes tabaci</name>
    <dbReference type="NCBI Taxonomy" id="7038"/>
    <lineage>
        <taxon>Eukaryota</taxon>
        <taxon>Metazoa</taxon>
        <taxon>Ecdysozoa</taxon>
        <taxon>Arthropoda</taxon>
        <taxon>Hexapoda</taxon>
        <taxon>Insecta</taxon>
        <taxon>Pterygota</taxon>
        <taxon>Neoptera</taxon>
        <taxon>Paraneoptera</taxon>
        <taxon>Hemiptera</taxon>
        <taxon>Sternorrhyncha</taxon>
        <taxon>Aleyrodoidea</taxon>
        <taxon>Aleyrodidae</taxon>
        <taxon>Aleyrodinae</taxon>
        <taxon>Bemisia</taxon>
    </lineage>
</organism>
<evidence type="ECO:0000313" key="2">
    <source>
        <dbReference type="Proteomes" id="UP001152759"/>
    </source>
</evidence>
<proteinExistence type="predicted"/>
<keyword evidence="2" id="KW-1185">Reference proteome</keyword>
<protein>
    <submittedName>
        <fullName evidence="1">Uncharacterized protein</fullName>
    </submittedName>
</protein>
<dbReference type="SUPFAM" id="SSF56219">
    <property type="entry name" value="DNase I-like"/>
    <property type="match status" value="1"/>
</dbReference>
<dbReference type="EMBL" id="OU963863">
    <property type="protein sequence ID" value="CAH0384663.1"/>
    <property type="molecule type" value="Genomic_DNA"/>
</dbReference>
<accession>A0A9P0A7B5</accession>
<name>A0A9P0A7B5_BEMTA</name>
<gene>
    <name evidence="1" type="ORF">BEMITA_LOCUS3964</name>
</gene>
<sequence>MCNIDNESVFLSNTNNDSFVTEQDDEFIDYNDMARLQSRSSNNKSLNFMAWNCGGLSGVKAEEFNVTLRDFNVDIALLSETWFTKNDFKRGENEAVIRVPPVIRKNSENSLIARRIKSFWISLLHRDPSTLLEAVFVGAEWLNACKDCD</sequence>
<dbReference type="Gene3D" id="3.60.10.10">
    <property type="entry name" value="Endonuclease/exonuclease/phosphatase"/>
    <property type="match status" value="1"/>
</dbReference>
<dbReference type="Proteomes" id="UP001152759">
    <property type="component" value="Chromosome 2"/>
</dbReference>